<evidence type="ECO:0000256" key="1">
    <source>
        <dbReference type="ARBA" id="ARBA00006484"/>
    </source>
</evidence>
<dbReference type="SUPFAM" id="SSF51735">
    <property type="entry name" value="NAD(P)-binding Rossmann-fold domains"/>
    <property type="match status" value="1"/>
</dbReference>
<dbReference type="InterPro" id="IPR036291">
    <property type="entry name" value="NAD(P)-bd_dom_sf"/>
</dbReference>
<keyword evidence="4" id="KW-1185">Reference proteome</keyword>
<name>W9GM02_9MICO</name>
<dbReference type="InterPro" id="IPR002347">
    <property type="entry name" value="SDR_fam"/>
</dbReference>
<dbReference type="Pfam" id="PF00106">
    <property type="entry name" value="adh_short"/>
    <property type="match status" value="1"/>
</dbReference>
<dbReference type="PRINTS" id="PR00081">
    <property type="entry name" value="GDHRDH"/>
</dbReference>
<keyword evidence="2" id="KW-0560">Oxidoreductase</keyword>
<accession>W9GM02</accession>
<dbReference type="CDD" id="cd05233">
    <property type="entry name" value="SDR_c"/>
    <property type="match status" value="1"/>
</dbReference>
<reference evidence="4" key="1">
    <citation type="submission" date="2013-08" db="EMBL/GenBank/DDBJ databases">
        <title>Intrasporangium oryzae NRRL B-24470.</title>
        <authorList>
            <person name="Liu H."/>
            <person name="Wang G."/>
        </authorList>
    </citation>
    <scope>NUCLEOTIDE SEQUENCE [LARGE SCALE GENOMIC DNA]</scope>
    <source>
        <strain evidence="4">Q5-1</strain>
    </source>
</reference>
<evidence type="ECO:0000313" key="3">
    <source>
        <dbReference type="EMBL" id="EWT06127.1"/>
    </source>
</evidence>
<protein>
    <submittedName>
        <fullName evidence="3">Dehydrogenase</fullName>
    </submittedName>
</protein>
<dbReference type="Proteomes" id="UP000019494">
    <property type="component" value="Unassembled WGS sequence"/>
</dbReference>
<dbReference type="AlphaFoldDB" id="W9GM02"/>
<comment type="caution">
    <text evidence="3">The sequence shown here is derived from an EMBL/GenBank/DDBJ whole genome shotgun (WGS) entry which is preliminary data.</text>
</comment>
<dbReference type="PATRIC" id="fig|584657.3.peg.1955"/>
<comment type="similarity">
    <text evidence="1">Belongs to the short-chain dehydrogenases/reductases (SDR) family.</text>
</comment>
<proteinExistence type="inferred from homology"/>
<dbReference type="EMBL" id="AWQS01000064">
    <property type="protein sequence ID" value="EWT06127.1"/>
    <property type="molecule type" value="Genomic_DNA"/>
</dbReference>
<gene>
    <name evidence="3" type="ORF">N864_24010</name>
</gene>
<dbReference type="PANTHER" id="PTHR43669:SF3">
    <property type="entry name" value="ALCOHOL DEHYDROGENASE, PUTATIVE (AFU_ORTHOLOGUE AFUA_3G03445)-RELATED"/>
    <property type="match status" value="1"/>
</dbReference>
<dbReference type="PANTHER" id="PTHR43669">
    <property type="entry name" value="5-KETO-D-GLUCONATE 5-REDUCTASE"/>
    <property type="match status" value="1"/>
</dbReference>
<organism evidence="3 4">
    <name type="scientific">Intrasporangium chromatireducens Q5-1</name>
    <dbReference type="NCBI Taxonomy" id="584657"/>
    <lineage>
        <taxon>Bacteria</taxon>
        <taxon>Bacillati</taxon>
        <taxon>Actinomycetota</taxon>
        <taxon>Actinomycetes</taxon>
        <taxon>Micrococcales</taxon>
        <taxon>Intrasporangiaceae</taxon>
        <taxon>Intrasporangium</taxon>
    </lineage>
</organism>
<sequence length="267" mass="28503">MPETVATRAVVTGAARGIGRAIAARLVAEGWEVVISDLDADELHRTAVELGAHAVVADVATDAGVGALIDAAEARLGEVDAFFGNAGFALMGGLDTPDSDWARILDVNLMAHVRAARRLVPSWAERGTGRFVVTASAAGLLTMLRDAPYSVTKHAAVALVEWINATYRHRGVVAQAVCPQGVQTRLLDDSGPLADVLSRDSALTPEQVADAVWRGLGSGEPLILPHPEVRDYYIRRATDTDAWLRGMNKLEQKLESMTEPAPPEENQ</sequence>
<evidence type="ECO:0000313" key="4">
    <source>
        <dbReference type="Proteomes" id="UP000019494"/>
    </source>
</evidence>
<dbReference type="Gene3D" id="3.40.50.720">
    <property type="entry name" value="NAD(P)-binding Rossmann-like Domain"/>
    <property type="match status" value="1"/>
</dbReference>
<evidence type="ECO:0000256" key="2">
    <source>
        <dbReference type="ARBA" id="ARBA00023002"/>
    </source>
</evidence>
<dbReference type="GO" id="GO:0016491">
    <property type="term" value="F:oxidoreductase activity"/>
    <property type="evidence" value="ECO:0007669"/>
    <property type="project" value="UniProtKB-KW"/>
</dbReference>